<dbReference type="AlphaFoldDB" id="A0A7R9G0R8"/>
<dbReference type="EMBL" id="OC002223">
    <property type="protein sequence ID" value="CAD7261494.1"/>
    <property type="molecule type" value="Genomic_DNA"/>
</dbReference>
<proteinExistence type="predicted"/>
<evidence type="ECO:0000313" key="1">
    <source>
        <dbReference type="EMBL" id="CAD7261494.1"/>
    </source>
</evidence>
<name>A0A7R9G0R8_TIMSH</name>
<sequence>MKALFEYQQTPETSLRNPMVQSLSHVNIMSTIHLGRSWVLSASRLFMGTGCLILKYYINSAINTSRGLSYGFRRRFRKSNHHPQILMFVSFFKTLNNVTINYSALLRYRRKYVSTFSGLIYDRDDILLIIYYKKGENFEVLRVNIFMGSIS</sequence>
<organism evidence="1">
    <name type="scientific">Timema shepardi</name>
    <name type="common">Walking stick</name>
    <dbReference type="NCBI Taxonomy" id="629360"/>
    <lineage>
        <taxon>Eukaryota</taxon>
        <taxon>Metazoa</taxon>
        <taxon>Ecdysozoa</taxon>
        <taxon>Arthropoda</taxon>
        <taxon>Hexapoda</taxon>
        <taxon>Insecta</taxon>
        <taxon>Pterygota</taxon>
        <taxon>Neoptera</taxon>
        <taxon>Polyneoptera</taxon>
        <taxon>Phasmatodea</taxon>
        <taxon>Timematodea</taxon>
        <taxon>Timematoidea</taxon>
        <taxon>Timematidae</taxon>
        <taxon>Timema</taxon>
    </lineage>
</organism>
<gene>
    <name evidence="1" type="ORF">TSIB3V08_LOCUS5629</name>
</gene>
<reference evidence="1" key="1">
    <citation type="submission" date="2020-11" db="EMBL/GenBank/DDBJ databases">
        <authorList>
            <person name="Tran Van P."/>
        </authorList>
    </citation>
    <scope>NUCLEOTIDE SEQUENCE</scope>
</reference>
<accession>A0A7R9G0R8</accession>
<protein>
    <submittedName>
        <fullName evidence="1">Uncharacterized protein</fullName>
    </submittedName>
</protein>